<proteinExistence type="predicted"/>
<dbReference type="EMBL" id="OX465077">
    <property type="protein sequence ID" value="CAI9267908.1"/>
    <property type="molecule type" value="Genomic_DNA"/>
</dbReference>
<name>A0AA35VFG4_LACSI</name>
<evidence type="ECO:0000313" key="3">
    <source>
        <dbReference type="EMBL" id="CAI9267908.1"/>
    </source>
</evidence>
<keyword evidence="2" id="KW-0732">Signal</keyword>
<organism evidence="3 4">
    <name type="scientific">Lactuca saligna</name>
    <name type="common">Willowleaf lettuce</name>
    <dbReference type="NCBI Taxonomy" id="75948"/>
    <lineage>
        <taxon>Eukaryota</taxon>
        <taxon>Viridiplantae</taxon>
        <taxon>Streptophyta</taxon>
        <taxon>Embryophyta</taxon>
        <taxon>Tracheophyta</taxon>
        <taxon>Spermatophyta</taxon>
        <taxon>Magnoliopsida</taxon>
        <taxon>eudicotyledons</taxon>
        <taxon>Gunneridae</taxon>
        <taxon>Pentapetalae</taxon>
        <taxon>asterids</taxon>
        <taxon>campanulids</taxon>
        <taxon>Asterales</taxon>
        <taxon>Asteraceae</taxon>
        <taxon>Cichorioideae</taxon>
        <taxon>Cichorieae</taxon>
        <taxon>Lactucinae</taxon>
        <taxon>Lactuca</taxon>
    </lineage>
</organism>
<evidence type="ECO:0000256" key="1">
    <source>
        <dbReference type="SAM" id="MobiDB-lite"/>
    </source>
</evidence>
<protein>
    <submittedName>
        <fullName evidence="3">Uncharacterized protein</fullName>
    </submittedName>
</protein>
<feature type="chain" id="PRO_5041216370" evidence="2">
    <location>
        <begin position="23"/>
        <end position="171"/>
    </location>
</feature>
<evidence type="ECO:0000256" key="2">
    <source>
        <dbReference type="SAM" id="SignalP"/>
    </source>
</evidence>
<feature type="compositionally biased region" description="Polar residues" evidence="1">
    <location>
        <begin position="76"/>
        <end position="93"/>
    </location>
</feature>
<feature type="signal peptide" evidence="2">
    <location>
        <begin position="1"/>
        <end position="22"/>
    </location>
</feature>
<gene>
    <name evidence="3" type="ORF">LSALG_LOCUS8364</name>
</gene>
<sequence>MPFVFFLFGASILPNFPPTINASMPRFSTVFVVHHLQSTPPPATTNLSYRTPFLTIDDDDDTSHHASKPVCEPSPSIASHSTRSPSTTFSNPNKMAKPSTPRAPSASPDEPSITDDDLASEMKKDLQHLTKGTVNIRKMWMTLPNVPEILRGWIEMTGTSLGVLRDGKIVQ</sequence>
<accession>A0AA35VFG4</accession>
<dbReference type="Proteomes" id="UP001177003">
    <property type="component" value="Chromosome 1"/>
</dbReference>
<dbReference type="AlphaFoldDB" id="A0AA35VFG4"/>
<feature type="region of interest" description="Disordered" evidence="1">
    <location>
        <begin position="60"/>
        <end position="116"/>
    </location>
</feature>
<reference evidence="3" key="1">
    <citation type="submission" date="2023-04" db="EMBL/GenBank/DDBJ databases">
        <authorList>
            <person name="Vijverberg K."/>
            <person name="Xiong W."/>
            <person name="Schranz E."/>
        </authorList>
    </citation>
    <scope>NUCLEOTIDE SEQUENCE</scope>
</reference>
<keyword evidence="4" id="KW-1185">Reference proteome</keyword>
<evidence type="ECO:0000313" key="4">
    <source>
        <dbReference type="Proteomes" id="UP001177003"/>
    </source>
</evidence>